<evidence type="ECO:0000256" key="4">
    <source>
        <dbReference type="ARBA" id="ARBA00022741"/>
    </source>
</evidence>
<sequence>MLTVKAYAKINLALDILGKRQDGYHEVVMIMQTISLADTVVLREQDGGIALSANISALACDDTNLAYRAAALIKQEFDIKTGVAIELTKKIPMAAGLAGGSADAAAVLAGLNALWKLNLTADSLKELGSRLGSDVPFCLQGGTALATGRGEVLKQLPALPECYIVLAKPAISVSTAWAYGHFRPEKINQRPDIKGMIGCLESGKLAGVNQRLCNVFENIVIAEHPIIGSLKQALCDSGCAALMSGSGPTVFGITENLEAAEAAAQRLSSAKNAEIFIAKTMSKAGDNIGTEIAAN</sequence>
<dbReference type="Gene3D" id="3.30.70.890">
    <property type="entry name" value="GHMP kinase, C-terminal domain"/>
    <property type="match status" value="1"/>
</dbReference>
<keyword evidence="3 10" id="KW-0808">Transferase</keyword>
<dbReference type="GO" id="GO:0016114">
    <property type="term" value="P:terpenoid biosynthetic process"/>
    <property type="evidence" value="ECO:0007669"/>
    <property type="project" value="InterPro"/>
</dbReference>
<dbReference type="EC" id="2.7.1.148" evidence="2"/>
<keyword evidence="5 10" id="KW-0418">Kinase</keyword>
<reference evidence="10" key="1">
    <citation type="submission" date="2019-08" db="EMBL/GenBank/DDBJ databases">
        <authorList>
            <person name="Kucharzyk K."/>
            <person name="Murdoch R.W."/>
            <person name="Higgins S."/>
            <person name="Loffler F."/>
        </authorList>
    </citation>
    <scope>NUCLEOTIDE SEQUENCE</scope>
</reference>
<dbReference type="SUPFAM" id="SSF54211">
    <property type="entry name" value="Ribosomal protein S5 domain 2-like"/>
    <property type="match status" value="1"/>
</dbReference>
<dbReference type="InterPro" id="IPR020568">
    <property type="entry name" value="Ribosomal_Su5_D2-typ_SF"/>
</dbReference>
<dbReference type="GO" id="GO:0050515">
    <property type="term" value="F:4-(cytidine 5'-diphospho)-2-C-methyl-D-erythritol kinase activity"/>
    <property type="evidence" value="ECO:0007669"/>
    <property type="project" value="UniProtKB-EC"/>
</dbReference>
<feature type="domain" description="GHMP kinase C-terminal" evidence="9">
    <location>
        <begin position="202"/>
        <end position="270"/>
    </location>
</feature>
<keyword evidence="6" id="KW-0067">ATP-binding</keyword>
<protein>
    <recommendedName>
        <fullName evidence="2">4-(cytidine 5'-diphospho)-2-C-methyl-D-erythritol kinase</fullName>
        <ecNumber evidence="2">2.7.1.148</ecNumber>
    </recommendedName>
    <alternativeName>
        <fullName evidence="7">4-(cytidine-5'-diphospho)-2-C-methyl-D-erythritol kinase</fullName>
    </alternativeName>
</protein>
<dbReference type="PIRSF" id="PIRSF010376">
    <property type="entry name" value="IspE"/>
    <property type="match status" value="1"/>
</dbReference>
<evidence type="ECO:0000259" key="9">
    <source>
        <dbReference type="Pfam" id="PF08544"/>
    </source>
</evidence>
<evidence type="ECO:0000256" key="1">
    <source>
        <dbReference type="ARBA" id="ARBA00009684"/>
    </source>
</evidence>
<accession>A0A644TRW6</accession>
<dbReference type="Gene3D" id="3.30.230.10">
    <property type="match status" value="1"/>
</dbReference>
<evidence type="ECO:0000313" key="10">
    <source>
        <dbReference type="EMBL" id="MPL69002.1"/>
    </source>
</evidence>
<dbReference type="PANTHER" id="PTHR43527">
    <property type="entry name" value="4-DIPHOSPHOCYTIDYL-2-C-METHYL-D-ERYTHRITOL KINASE, CHLOROPLASTIC"/>
    <property type="match status" value="1"/>
</dbReference>
<dbReference type="HAMAP" id="MF_00061">
    <property type="entry name" value="IspE"/>
    <property type="match status" value="1"/>
</dbReference>
<evidence type="ECO:0000256" key="6">
    <source>
        <dbReference type="ARBA" id="ARBA00022840"/>
    </source>
</evidence>
<dbReference type="NCBIfam" id="TIGR00154">
    <property type="entry name" value="ispE"/>
    <property type="match status" value="1"/>
</dbReference>
<dbReference type="InterPro" id="IPR004424">
    <property type="entry name" value="IspE"/>
</dbReference>
<dbReference type="SUPFAM" id="SSF55060">
    <property type="entry name" value="GHMP Kinase, C-terminal domain"/>
    <property type="match status" value="1"/>
</dbReference>
<comment type="similarity">
    <text evidence="1">Belongs to the GHMP kinase family. IspE subfamily.</text>
</comment>
<dbReference type="Pfam" id="PF08544">
    <property type="entry name" value="GHMP_kinases_C"/>
    <property type="match status" value="1"/>
</dbReference>
<evidence type="ECO:0000256" key="7">
    <source>
        <dbReference type="ARBA" id="ARBA00032554"/>
    </source>
</evidence>
<dbReference type="AlphaFoldDB" id="A0A644TRW6"/>
<evidence type="ECO:0000259" key="8">
    <source>
        <dbReference type="Pfam" id="PF00288"/>
    </source>
</evidence>
<dbReference type="InterPro" id="IPR036554">
    <property type="entry name" value="GHMP_kinase_C_sf"/>
</dbReference>
<name>A0A644TRW6_9ZZZZ</name>
<keyword evidence="4" id="KW-0547">Nucleotide-binding</keyword>
<evidence type="ECO:0000256" key="3">
    <source>
        <dbReference type="ARBA" id="ARBA00022679"/>
    </source>
</evidence>
<proteinExistence type="inferred from homology"/>
<comment type="caution">
    <text evidence="10">The sequence shown here is derived from an EMBL/GenBank/DDBJ whole genome shotgun (WGS) entry which is preliminary data.</text>
</comment>
<dbReference type="GO" id="GO:0005524">
    <property type="term" value="F:ATP binding"/>
    <property type="evidence" value="ECO:0007669"/>
    <property type="project" value="UniProtKB-KW"/>
</dbReference>
<dbReference type="InterPro" id="IPR013750">
    <property type="entry name" value="GHMP_kinase_C_dom"/>
</dbReference>
<dbReference type="EMBL" id="VSSQ01000044">
    <property type="protein sequence ID" value="MPL69002.1"/>
    <property type="molecule type" value="Genomic_DNA"/>
</dbReference>
<gene>
    <name evidence="10" type="primary">ispE_5</name>
    <name evidence="10" type="ORF">SDC9_14735</name>
</gene>
<evidence type="ECO:0000256" key="5">
    <source>
        <dbReference type="ARBA" id="ARBA00022777"/>
    </source>
</evidence>
<dbReference type="InterPro" id="IPR006204">
    <property type="entry name" value="GHMP_kinase_N_dom"/>
</dbReference>
<evidence type="ECO:0000256" key="2">
    <source>
        <dbReference type="ARBA" id="ARBA00012052"/>
    </source>
</evidence>
<dbReference type="InterPro" id="IPR014721">
    <property type="entry name" value="Ribsml_uS5_D2-typ_fold_subgr"/>
</dbReference>
<organism evidence="10">
    <name type="scientific">bioreactor metagenome</name>
    <dbReference type="NCBI Taxonomy" id="1076179"/>
    <lineage>
        <taxon>unclassified sequences</taxon>
        <taxon>metagenomes</taxon>
        <taxon>ecological metagenomes</taxon>
    </lineage>
</organism>
<feature type="domain" description="GHMP kinase N-terminal" evidence="8">
    <location>
        <begin position="64"/>
        <end position="142"/>
    </location>
</feature>
<dbReference type="Pfam" id="PF00288">
    <property type="entry name" value="GHMP_kinases_N"/>
    <property type="match status" value="1"/>
</dbReference>
<dbReference type="PANTHER" id="PTHR43527:SF2">
    <property type="entry name" value="4-DIPHOSPHOCYTIDYL-2-C-METHYL-D-ERYTHRITOL KINASE, CHLOROPLASTIC"/>
    <property type="match status" value="1"/>
</dbReference>